<dbReference type="PANTHER" id="PTHR48097">
    <property type="entry name" value="L-THREONINE ALDOLASE-RELATED"/>
    <property type="match status" value="1"/>
</dbReference>
<protein>
    <submittedName>
        <fullName evidence="8">Threonine aldolase</fullName>
    </submittedName>
</protein>
<dbReference type="InterPro" id="IPR015421">
    <property type="entry name" value="PyrdxlP-dep_Trfase_major"/>
</dbReference>
<dbReference type="Gene3D" id="3.90.1150.10">
    <property type="entry name" value="Aspartate Aminotransferase, domain 1"/>
    <property type="match status" value="1"/>
</dbReference>
<dbReference type="InterPro" id="IPR015424">
    <property type="entry name" value="PyrdxlP-dep_Trfase"/>
</dbReference>
<dbReference type="GeneID" id="28729940"/>
<feature type="domain" description="Aromatic amino acid beta-eliminating lyase/threonine aldolase" evidence="7">
    <location>
        <begin position="50"/>
        <end position="331"/>
    </location>
</feature>
<evidence type="ECO:0000313" key="8">
    <source>
        <dbReference type="EMBL" id="KOS16392.1"/>
    </source>
</evidence>
<evidence type="ECO:0000256" key="4">
    <source>
        <dbReference type="ARBA" id="ARBA00023239"/>
    </source>
</evidence>
<dbReference type="InterPro" id="IPR023603">
    <property type="entry name" value="Low_specificity_L-TA-like"/>
</dbReference>
<dbReference type="GO" id="GO:0008732">
    <property type="term" value="F:L-allo-threonine aldolase activity"/>
    <property type="evidence" value="ECO:0007669"/>
    <property type="project" value="TreeGrafter"/>
</dbReference>
<keyword evidence="9" id="KW-1185">Reference proteome</keyword>
<comment type="cofactor">
    <cofactor evidence="1">
        <name>pyridoxal 5'-phosphate</name>
        <dbReference type="ChEBI" id="CHEBI:597326"/>
    </cofactor>
</comment>
<comment type="similarity">
    <text evidence="2">Belongs to the threonine aldolase family.</text>
</comment>
<feature type="modified residue" description="N6-(pyridoxal phosphate)lysine" evidence="5">
    <location>
        <position position="246"/>
    </location>
</feature>
<keyword evidence="6" id="KW-0812">Transmembrane</keyword>
<comment type="caution">
    <text evidence="8">The sequence shown here is derived from an EMBL/GenBank/DDBJ whole genome shotgun (WGS) entry which is preliminary data.</text>
</comment>
<dbReference type="OrthoDB" id="10261951at2759"/>
<dbReference type="GO" id="GO:0006545">
    <property type="term" value="P:glycine biosynthetic process"/>
    <property type="evidence" value="ECO:0007669"/>
    <property type="project" value="TreeGrafter"/>
</dbReference>
<dbReference type="NCBIfam" id="NF041359">
    <property type="entry name" value="GntG_guanitoxin"/>
    <property type="match status" value="1"/>
</dbReference>
<dbReference type="RefSeq" id="XP_017994024.1">
    <property type="nucleotide sequence ID" value="XM_018138064.1"/>
</dbReference>
<evidence type="ECO:0000256" key="3">
    <source>
        <dbReference type="ARBA" id="ARBA00022898"/>
    </source>
</evidence>
<dbReference type="PIRSF" id="PIRSF017617">
    <property type="entry name" value="Thr_aldolase"/>
    <property type="match status" value="1"/>
</dbReference>
<keyword evidence="4" id="KW-0456">Lyase</keyword>
<evidence type="ECO:0000256" key="1">
    <source>
        <dbReference type="ARBA" id="ARBA00001933"/>
    </source>
</evidence>
<dbReference type="AlphaFoldDB" id="A0A0M9VR97"/>
<dbReference type="InterPro" id="IPR001597">
    <property type="entry name" value="ArAA_b-elim_lyase/Thr_aldolase"/>
</dbReference>
<keyword evidence="6" id="KW-1133">Transmembrane helix</keyword>
<dbReference type="GO" id="GO:0005829">
    <property type="term" value="C:cytosol"/>
    <property type="evidence" value="ECO:0007669"/>
    <property type="project" value="TreeGrafter"/>
</dbReference>
<dbReference type="Proteomes" id="UP000037751">
    <property type="component" value="Unassembled WGS sequence"/>
</dbReference>
<evidence type="ECO:0000259" key="7">
    <source>
        <dbReference type="Pfam" id="PF01212"/>
    </source>
</evidence>
<keyword evidence="3" id="KW-0663">Pyridoxal phosphate</keyword>
<dbReference type="SUPFAM" id="SSF53383">
    <property type="entry name" value="PLP-dependent transferases"/>
    <property type="match status" value="1"/>
</dbReference>
<dbReference type="STRING" id="77020.A0A0M9VR97"/>
<dbReference type="EMBL" id="LGAV01000001">
    <property type="protein sequence ID" value="KOS16392.1"/>
    <property type="molecule type" value="Genomic_DNA"/>
</dbReference>
<dbReference type="Gene3D" id="3.40.640.10">
    <property type="entry name" value="Type I PLP-dependent aspartate aminotransferase-like (Major domain)"/>
    <property type="match status" value="1"/>
</dbReference>
<evidence type="ECO:0000256" key="6">
    <source>
        <dbReference type="SAM" id="Phobius"/>
    </source>
</evidence>
<dbReference type="FunFam" id="3.40.640.10:FF:000030">
    <property type="entry name" value="Low-specificity L-threonine aldolase"/>
    <property type="match status" value="1"/>
</dbReference>
<dbReference type="GO" id="GO:0006567">
    <property type="term" value="P:L-threonine catabolic process"/>
    <property type="evidence" value="ECO:0007669"/>
    <property type="project" value="TreeGrafter"/>
</dbReference>
<proteinExistence type="inferred from homology"/>
<evidence type="ECO:0000256" key="5">
    <source>
        <dbReference type="PIRSR" id="PIRSR017617-1"/>
    </source>
</evidence>
<accession>A0A0M9VR97</accession>
<dbReference type="PANTHER" id="PTHR48097:SF9">
    <property type="entry name" value="L-THREONINE ALDOLASE"/>
    <property type="match status" value="1"/>
</dbReference>
<organism evidence="8 9">
    <name type="scientific">Malassezia pachydermatis</name>
    <dbReference type="NCBI Taxonomy" id="77020"/>
    <lineage>
        <taxon>Eukaryota</taxon>
        <taxon>Fungi</taxon>
        <taxon>Dikarya</taxon>
        <taxon>Basidiomycota</taxon>
        <taxon>Ustilaginomycotina</taxon>
        <taxon>Malasseziomycetes</taxon>
        <taxon>Malasseziales</taxon>
        <taxon>Malasseziaceae</taxon>
        <taxon>Malassezia</taxon>
    </lineage>
</organism>
<name>A0A0M9VR97_9BASI</name>
<keyword evidence="6" id="KW-0472">Membrane</keyword>
<reference evidence="8 9" key="1">
    <citation type="submission" date="2015-07" db="EMBL/GenBank/DDBJ databases">
        <title>Draft Genome Sequence of Malassezia furfur CBS1878 and Malassezia pachydermatis CBS1879.</title>
        <authorList>
            <person name="Triana S."/>
            <person name="Ohm R."/>
            <person name="Gonzalez A."/>
            <person name="DeCock H."/>
            <person name="Restrepo S."/>
            <person name="Celis A."/>
        </authorList>
    </citation>
    <scope>NUCLEOTIDE SEQUENCE [LARGE SCALE GENOMIC DNA]</scope>
    <source>
        <strain evidence="8 9">CBS 1879</strain>
    </source>
</reference>
<evidence type="ECO:0000313" key="9">
    <source>
        <dbReference type="Proteomes" id="UP000037751"/>
    </source>
</evidence>
<feature type="transmembrane region" description="Helical" evidence="6">
    <location>
        <begin position="248"/>
        <end position="269"/>
    </location>
</feature>
<sequence length="382" mass="41142">MYLAEEQAHIPRYQVDVAEPEPLLPLVPAPMPPSAAEEEQAYDHIKFNVMSDTVTLPSERMRAAMATAVCGDNVLGNDVPTMQLETLVAQLSGKESAIFLPSGTQSNQLALRALLGSHALPSSVLCDHRAHIYTSELGGIASNSHASTTPVVPSNGHHLTLDDVKKHANTVLSITAPRTRIISLENTLHGTIFPQDEIKRIATFARAHDIQLHLDGARLWNAAAETGMPLRDLCKPFDTVSLCLSKGIGAPIGSILVGPATVIGTVHYLRKMMGGGMRQTGVVAAAAHAALHETWPKLRATHALAQRVAAVLQSHGARILVPVETNMIFFRWDTSVLDEKVLVQQAAALDPPITLGTGRMVIHWQTDPSLPARLDALLRSII</sequence>
<dbReference type="InterPro" id="IPR015422">
    <property type="entry name" value="PyrdxlP-dep_Trfase_small"/>
</dbReference>
<dbReference type="Pfam" id="PF01212">
    <property type="entry name" value="Beta_elim_lyase"/>
    <property type="match status" value="1"/>
</dbReference>
<evidence type="ECO:0000256" key="2">
    <source>
        <dbReference type="ARBA" id="ARBA00006966"/>
    </source>
</evidence>
<dbReference type="VEuPathDB" id="FungiDB:Malapachy_3599"/>
<gene>
    <name evidence="8" type="ORF">Malapachy_3599</name>
</gene>